<comment type="subcellular location">
    <subcellularLocation>
        <location evidence="1">Secreted</location>
    </subcellularLocation>
</comment>
<dbReference type="PRINTS" id="PR00313">
    <property type="entry name" value="CABNDNGRPT"/>
</dbReference>
<dbReference type="InterPro" id="IPR018511">
    <property type="entry name" value="Hemolysin-typ_Ca-bd_CS"/>
</dbReference>
<reference evidence="4 5" key="1">
    <citation type="submission" date="2021-01" db="EMBL/GenBank/DDBJ databases">
        <title>Whole genome shotgun sequence of Actinoplanes palleronii NBRC 14916.</title>
        <authorList>
            <person name="Komaki H."/>
            <person name="Tamura T."/>
        </authorList>
    </citation>
    <scope>NUCLEOTIDE SEQUENCE [LARGE SCALE GENOMIC DNA]</scope>
    <source>
        <strain evidence="4 5">NBRC 14916</strain>
    </source>
</reference>
<dbReference type="PANTHER" id="PTHR38340:SF1">
    <property type="entry name" value="S-LAYER PROTEIN"/>
    <property type="match status" value="1"/>
</dbReference>
<evidence type="ECO:0008006" key="6">
    <source>
        <dbReference type="Google" id="ProtNLM"/>
    </source>
</evidence>
<keyword evidence="2" id="KW-0964">Secreted</keyword>
<dbReference type="SUPFAM" id="SSF51120">
    <property type="entry name" value="beta-Roll"/>
    <property type="match status" value="2"/>
</dbReference>
<dbReference type="Gene3D" id="2.150.10.10">
    <property type="entry name" value="Serralysin-like metalloprotease, C-terminal"/>
    <property type="match status" value="3"/>
</dbReference>
<dbReference type="PROSITE" id="PS00330">
    <property type="entry name" value="HEMOLYSIN_CALCIUM"/>
    <property type="match status" value="1"/>
</dbReference>
<feature type="chain" id="PRO_5045866567" description="Hemolysin type calcium-binding protein" evidence="3">
    <location>
        <begin position="30"/>
        <end position="385"/>
    </location>
</feature>
<gene>
    <name evidence="4" type="ORF">Apa02nite_050560</name>
</gene>
<feature type="signal peptide" evidence="3">
    <location>
        <begin position="1"/>
        <end position="29"/>
    </location>
</feature>
<sequence length="385" mass="39161">MPYQFGPLRAGLVVLTVIAAGSVASPAAAASWGYATAGATKVSFAADYKAQNKVVITRSGRTVTIDDRVAIRPGKGCKQVKGDKTRVRCTTTKTPTVIFVKTYDRNDSVVNKSDLRMNATGGSGSDKLVGGPKSDVLNGDDVCDTSPGNDKIYGGAGNDVIDAGEGSDYVSAGDGNDQLYGDGDCIDTPDRSGNDTLLGGNGNDTLLSGDGNDRLYGGNGNDFLYGSNGADRVEGGAGNDVFFGDAGADILLGGSGRDSVNYSGYTKAVSVDLDGASRDDGAAGEHDTVGSDIEILMGGAGNDRLVGNAAANEIDGFGGGDVILGGSGNDLLDGGDGDNKIYGEAGNDILHTGYGVNTLYGGADDDTCIRKPADTLISCEILQPW</sequence>
<dbReference type="InterPro" id="IPR050557">
    <property type="entry name" value="RTX_toxin/Mannuronan_C5-epim"/>
</dbReference>
<evidence type="ECO:0000256" key="1">
    <source>
        <dbReference type="ARBA" id="ARBA00004613"/>
    </source>
</evidence>
<organism evidence="4 5">
    <name type="scientific">Actinoplanes palleronii</name>
    <dbReference type="NCBI Taxonomy" id="113570"/>
    <lineage>
        <taxon>Bacteria</taxon>
        <taxon>Bacillati</taxon>
        <taxon>Actinomycetota</taxon>
        <taxon>Actinomycetes</taxon>
        <taxon>Micromonosporales</taxon>
        <taxon>Micromonosporaceae</taxon>
        <taxon>Actinoplanes</taxon>
    </lineage>
</organism>
<protein>
    <recommendedName>
        <fullName evidence="6">Hemolysin type calcium-binding protein</fullName>
    </recommendedName>
</protein>
<dbReference type="PANTHER" id="PTHR38340">
    <property type="entry name" value="S-LAYER PROTEIN"/>
    <property type="match status" value="1"/>
</dbReference>
<dbReference type="InterPro" id="IPR011049">
    <property type="entry name" value="Serralysin-like_metalloprot_C"/>
</dbReference>
<accession>A0ABQ4BE29</accession>
<dbReference type="EMBL" id="BOMS01000076">
    <property type="protein sequence ID" value="GIE68948.1"/>
    <property type="molecule type" value="Genomic_DNA"/>
</dbReference>
<name>A0ABQ4BE29_9ACTN</name>
<dbReference type="Pfam" id="PF00353">
    <property type="entry name" value="HemolysinCabind"/>
    <property type="match status" value="5"/>
</dbReference>
<evidence type="ECO:0000313" key="5">
    <source>
        <dbReference type="Proteomes" id="UP000624709"/>
    </source>
</evidence>
<dbReference type="RefSeq" id="WP_203827179.1">
    <property type="nucleotide sequence ID" value="NZ_BAAATY010000020.1"/>
</dbReference>
<evidence type="ECO:0000256" key="2">
    <source>
        <dbReference type="ARBA" id="ARBA00022525"/>
    </source>
</evidence>
<dbReference type="InterPro" id="IPR001343">
    <property type="entry name" value="Hemolysn_Ca-bd"/>
</dbReference>
<comment type="caution">
    <text evidence="4">The sequence shown here is derived from an EMBL/GenBank/DDBJ whole genome shotgun (WGS) entry which is preliminary data.</text>
</comment>
<evidence type="ECO:0000256" key="3">
    <source>
        <dbReference type="SAM" id="SignalP"/>
    </source>
</evidence>
<proteinExistence type="predicted"/>
<keyword evidence="3" id="KW-0732">Signal</keyword>
<keyword evidence="5" id="KW-1185">Reference proteome</keyword>
<evidence type="ECO:0000313" key="4">
    <source>
        <dbReference type="EMBL" id="GIE68948.1"/>
    </source>
</evidence>
<dbReference type="Proteomes" id="UP000624709">
    <property type="component" value="Unassembled WGS sequence"/>
</dbReference>